<dbReference type="EC" id="2.8.2.-" evidence="9"/>
<feature type="transmembrane region" description="Helical" evidence="9">
    <location>
        <begin position="638"/>
        <end position="656"/>
    </location>
</feature>
<evidence type="ECO:0000256" key="8">
    <source>
        <dbReference type="ARBA" id="ARBA00023180"/>
    </source>
</evidence>
<keyword evidence="6 9" id="KW-1133">Transmembrane helix</keyword>
<dbReference type="InterPro" id="IPR008962">
    <property type="entry name" value="PapD-like_sf"/>
</dbReference>
<accession>A0A5S6QUU5</accession>
<dbReference type="FunFam" id="3.40.50.300:FF:000347">
    <property type="entry name" value="Heparan-sulfate 6-O-sulfotransferase"/>
    <property type="match status" value="1"/>
</dbReference>
<organism evidence="11 12">
    <name type="scientific">Trichuris muris</name>
    <name type="common">Mouse whipworm</name>
    <dbReference type="NCBI Taxonomy" id="70415"/>
    <lineage>
        <taxon>Eukaryota</taxon>
        <taxon>Metazoa</taxon>
        <taxon>Ecdysozoa</taxon>
        <taxon>Nematoda</taxon>
        <taxon>Enoplea</taxon>
        <taxon>Dorylaimia</taxon>
        <taxon>Trichinellida</taxon>
        <taxon>Trichuridae</taxon>
        <taxon>Trichuris</taxon>
    </lineage>
</organism>
<dbReference type="PANTHER" id="PTHR12812:SF0">
    <property type="entry name" value="HEPARAN-SULFATE 6-O-SULFOTRANSFERASE"/>
    <property type="match status" value="1"/>
</dbReference>
<dbReference type="AlphaFoldDB" id="A0A5S6QUU5"/>
<dbReference type="Proteomes" id="UP000046395">
    <property type="component" value="Unassembled WGS sequence"/>
</dbReference>
<dbReference type="InterPro" id="IPR005331">
    <property type="entry name" value="Sulfotransferase"/>
</dbReference>
<comment type="similarity">
    <text evidence="2 9">Belongs to the sulfotransferase 6 family.</text>
</comment>
<evidence type="ECO:0000256" key="6">
    <source>
        <dbReference type="ARBA" id="ARBA00022989"/>
    </source>
</evidence>
<comment type="caution">
    <text evidence="9">Lacks conserved residue(s) required for the propagation of feature annotation.</text>
</comment>
<keyword evidence="4 9" id="KW-0812">Transmembrane</keyword>
<dbReference type="InterPro" id="IPR013783">
    <property type="entry name" value="Ig-like_fold"/>
</dbReference>
<name>A0A5S6QUU5_TRIMR</name>
<feature type="transmembrane region" description="Helical" evidence="9">
    <location>
        <begin position="20"/>
        <end position="38"/>
    </location>
</feature>
<dbReference type="SUPFAM" id="SSF49354">
    <property type="entry name" value="PapD-like"/>
    <property type="match status" value="1"/>
</dbReference>
<dbReference type="InterPro" id="IPR027417">
    <property type="entry name" value="P-loop_NTPase"/>
</dbReference>
<evidence type="ECO:0000256" key="3">
    <source>
        <dbReference type="ARBA" id="ARBA00022679"/>
    </source>
</evidence>
<comment type="catalytic activity">
    <reaction evidence="9">
        <text>alpha-D-glucosaminyl-[heparan sulfate](n) + 3'-phosphoadenylyl sulfate = 6-sulfo-alpha-D-glucosaminyl-[heparan sulfate](n) + adenosine 3',5'-bisphosphate + H(+)</text>
        <dbReference type="Rhea" id="RHEA:56604"/>
        <dbReference type="Rhea" id="RHEA-COMP:9830"/>
        <dbReference type="Rhea" id="RHEA-COMP:14621"/>
        <dbReference type="ChEBI" id="CHEBI:15378"/>
        <dbReference type="ChEBI" id="CHEBI:58339"/>
        <dbReference type="ChEBI" id="CHEBI:58343"/>
        <dbReference type="ChEBI" id="CHEBI:58388"/>
        <dbReference type="ChEBI" id="CHEBI:140604"/>
    </reaction>
</comment>
<keyword evidence="11" id="KW-1185">Reference proteome</keyword>
<evidence type="ECO:0000313" key="11">
    <source>
        <dbReference type="Proteomes" id="UP000046395"/>
    </source>
</evidence>
<dbReference type="Gene3D" id="3.40.50.300">
    <property type="entry name" value="P-loop containing nucleotide triphosphate hydrolases"/>
    <property type="match status" value="1"/>
</dbReference>
<dbReference type="STRING" id="70415.A0A5S6QUU5"/>
<reference evidence="12" key="1">
    <citation type="submission" date="2019-12" db="UniProtKB">
        <authorList>
            <consortium name="WormBaseParasite"/>
        </authorList>
    </citation>
    <scope>IDENTIFICATION</scope>
</reference>
<evidence type="ECO:0000259" key="10">
    <source>
        <dbReference type="Pfam" id="PF00635"/>
    </source>
</evidence>
<dbReference type="GO" id="GO:0017095">
    <property type="term" value="F:heparan sulfate 6-sulfotransferase activity"/>
    <property type="evidence" value="ECO:0007669"/>
    <property type="project" value="TreeGrafter"/>
</dbReference>
<keyword evidence="3 9" id="KW-0808">Transferase</keyword>
<evidence type="ECO:0000256" key="5">
    <source>
        <dbReference type="ARBA" id="ARBA00022968"/>
    </source>
</evidence>
<dbReference type="Gene3D" id="2.60.40.10">
    <property type="entry name" value="Immunoglobulins"/>
    <property type="match status" value="1"/>
</dbReference>
<evidence type="ECO:0000256" key="1">
    <source>
        <dbReference type="ARBA" id="ARBA00004606"/>
    </source>
</evidence>
<feature type="transmembrane region" description="Helical" evidence="9">
    <location>
        <begin position="599"/>
        <end position="618"/>
    </location>
</feature>
<dbReference type="WBParaSite" id="TMUE_3000011176.1">
    <property type="protein sequence ID" value="TMUE_3000011176.1"/>
    <property type="gene ID" value="WBGene00301198"/>
</dbReference>
<proteinExistence type="inferred from homology"/>
<comment type="function">
    <text evidence="9">6-O-sulfation enzyme which catalyzes the transfer of sulfate from 3'-phosphoadenosine 5'-phosphosulfate (PAPS) to position 6 of the N-sulfoglucosamine residue (GlcNS) of heparan sulfate.</text>
</comment>
<keyword evidence="5 9" id="KW-0735">Signal-anchor</keyword>
<evidence type="ECO:0000256" key="4">
    <source>
        <dbReference type="ARBA" id="ARBA00022692"/>
    </source>
</evidence>
<protein>
    <recommendedName>
        <fullName evidence="9">Heparan-sulfate 6-O-sulfotransferase</fullName>
        <ecNumber evidence="9">2.8.2.-</ecNumber>
    </recommendedName>
</protein>
<evidence type="ECO:0000313" key="12">
    <source>
        <dbReference type="WBParaSite" id="TMUE_3000011176.1"/>
    </source>
</evidence>
<evidence type="ECO:0000256" key="9">
    <source>
        <dbReference type="RuleBase" id="RU364122"/>
    </source>
</evidence>
<keyword evidence="8" id="KW-0325">Glycoprotein</keyword>
<comment type="subcellular location">
    <subcellularLocation>
        <location evidence="1 9">Membrane</location>
        <topology evidence="1 9">Single-pass type II membrane protein</topology>
    </subcellularLocation>
</comment>
<dbReference type="GO" id="GO:0016020">
    <property type="term" value="C:membrane"/>
    <property type="evidence" value="ECO:0007669"/>
    <property type="project" value="UniProtKB-SubCell"/>
</dbReference>
<dbReference type="PANTHER" id="PTHR12812">
    <property type="entry name" value="HEPARAN SULFATE 6-O-SULFOTRANSFERASE 3"/>
    <property type="match status" value="1"/>
</dbReference>
<evidence type="ECO:0000256" key="7">
    <source>
        <dbReference type="ARBA" id="ARBA00023136"/>
    </source>
</evidence>
<keyword evidence="7 9" id="KW-0472">Membrane</keyword>
<dbReference type="InterPro" id="IPR000535">
    <property type="entry name" value="MSP_dom"/>
</dbReference>
<feature type="domain" description="MSP" evidence="10">
    <location>
        <begin position="448"/>
        <end position="531"/>
    </location>
</feature>
<evidence type="ECO:0000256" key="2">
    <source>
        <dbReference type="ARBA" id="ARBA00010109"/>
    </source>
</evidence>
<dbReference type="InterPro" id="IPR010635">
    <property type="entry name" value="Heparan_SO4-6-sulfoTrfase"/>
</dbReference>
<sequence>MFKRPLALMAREGHACTYRCFIAFIGLFVAFSLLYFATHKDVQEAVHLLSSSLSTRLYPLYSADAYAQEAAYLQDGYLSSIEAEEELRRAGGQHQDSVSPVEQGNVSFDELQTSAVGASFNYASSDVLVFLHIQKTGGTTFERYLVRQLDLPVPCKCQPKRKRCLCSRPQDINSSRRSSWLFSRFSTGWNCGLHSDWTELVVSGCVDRYFDSREKGHSKRRYFITTFLREPVARFISEFRHVQRGATWQSSAHMCNGRSPTIEELPPCFEPSIGWTGVTLDDFMSCKSNLAFNRQTRMLADLTTVHCYNESAMPNELRRTVLVRSAKENLMKMAFFGLQEEMRKSQYLFEKTFGLRFNKPMVDMEPQTSPDEVSPEDRQRIADFNQLDMEIYHFAKEVFLRRFELARTGTSIPFDAFASFFRNSCAYYRDVGHVMSSGECASVPAFVFPSTLSMSTKNSHTLRQIVTVYNPYEFDLEYKVLSTAPALYSVQESVGRLKPQSLVDIVIRRNSSEEDGAGAACVDKFRVQVRKLTKPLLVGHSDIVVFVNGTASTSAGACEQQPSGRVDEVPKVASSSHRTTIARRDSATRFRSDQRSDGFHWLLMVVGAVCIVCLWTPYAEERTEAVPSWYPEWLRLTIPQKLVSAYVLGLLTVIVLQV</sequence>
<dbReference type="Pfam" id="PF03567">
    <property type="entry name" value="Sulfotransfer_2"/>
    <property type="match status" value="1"/>
</dbReference>
<dbReference type="Pfam" id="PF00635">
    <property type="entry name" value="Motile_Sperm"/>
    <property type="match status" value="1"/>
</dbReference>